<proteinExistence type="inferred from homology"/>
<dbReference type="InterPro" id="IPR012280">
    <property type="entry name" value="Semialdhyde_DH_dimer_dom"/>
</dbReference>
<feature type="domain" description="Semialdehyde dehydrogenase NAD-binding" evidence="2">
    <location>
        <begin position="19"/>
        <end position="131"/>
    </location>
</feature>
<dbReference type="PIRSF" id="PIRSF000148">
    <property type="entry name" value="ASA_dh"/>
    <property type="match status" value="1"/>
</dbReference>
<sequence>MPPPAVFSKRTPSMTHPLDIAVVGATGSVGEALVQILEELDFPVATLHLLASMESAGSSVMFAGKKLKVREVDSFDFAQVKLAFFAAGAAVSRSFASKALQAGCTVIDLSAGLDDALALVPEANAERLAGLALPARIVSPCSAAVALAVALAPLKGLLDIERVQVMAALAVSAQGREAVTELARQTAELLNARPLEPRFFDRQMAFNMLAQVGAADEQGHTALERRLVSELRVLLGLPELKISVSCVQVPVFFGDSFSVAVQSRRPVDLSAVNQALEAADSVELVGLDDYPTPVGDAVGQDVVYVGRVRHGVDEDQQLNLWLTTDNVRKGAALNAVQVAQLLIKHMP</sequence>
<keyword evidence="4" id="KW-1185">Reference proteome</keyword>
<evidence type="ECO:0000313" key="4">
    <source>
        <dbReference type="Proteomes" id="UP000294335"/>
    </source>
</evidence>
<evidence type="ECO:0000313" key="3">
    <source>
        <dbReference type="EMBL" id="SPO60381.1"/>
    </source>
</evidence>
<evidence type="ECO:0000259" key="2">
    <source>
        <dbReference type="SMART" id="SM00859"/>
    </source>
</evidence>
<dbReference type="NCBIfam" id="NF011456">
    <property type="entry name" value="PRK14874.1"/>
    <property type="match status" value="1"/>
</dbReference>
<dbReference type="Gene3D" id="3.30.360.10">
    <property type="entry name" value="Dihydrodipicolinate Reductase, domain 2"/>
    <property type="match status" value="1"/>
</dbReference>
<accession>A0AAQ1P5R3</accession>
<dbReference type="Pfam" id="PF01118">
    <property type="entry name" value="Semialdhyde_dh"/>
    <property type="match status" value="1"/>
</dbReference>
<dbReference type="GO" id="GO:0051287">
    <property type="term" value="F:NAD binding"/>
    <property type="evidence" value="ECO:0007669"/>
    <property type="project" value="InterPro"/>
</dbReference>
<gene>
    <name evidence="3" type="primary">usg</name>
    <name evidence="3" type="ORF">JV551A3_V1_850002</name>
</gene>
<dbReference type="SMART" id="SM00859">
    <property type="entry name" value="Semialdhyde_dh"/>
    <property type="match status" value="1"/>
</dbReference>
<name>A0AAQ1P5R3_9PSED</name>
<dbReference type="InterPro" id="IPR000534">
    <property type="entry name" value="Semialdehyde_DH_NAD-bd"/>
</dbReference>
<protein>
    <submittedName>
        <fullName evidence="3">USG-1 protein homolog</fullName>
    </submittedName>
</protein>
<organism evidence="3 4">
    <name type="scientific">Pseudomonas inefficax</name>
    <dbReference type="NCBI Taxonomy" id="2078786"/>
    <lineage>
        <taxon>Bacteria</taxon>
        <taxon>Pseudomonadati</taxon>
        <taxon>Pseudomonadota</taxon>
        <taxon>Gammaproteobacteria</taxon>
        <taxon>Pseudomonadales</taxon>
        <taxon>Pseudomonadaceae</taxon>
        <taxon>Pseudomonas</taxon>
    </lineage>
</organism>
<dbReference type="GO" id="GO:0046983">
    <property type="term" value="F:protein dimerization activity"/>
    <property type="evidence" value="ECO:0007669"/>
    <property type="project" value="InterPro"/>
</dbReference>
<dbReference type="NCBIfam" id="NF004224">
    <property type="entry name" value="PRK05671.1"/>
    <property type="match status" value="1"/>
</dbReference>
<dbReference type="EMBL" id="OPYN01000085">
    <property type="protein sequence ID" value="SPO60381.1"/>
    <property type="molecule type" value="Genomic_DNA"/>
</dbReference>
<dbReference type="Pfam" id="PF02774">
    <property type="entry name" value="Semialdhyde_dhC"/>
    <property type="match status" value="1"/>
</dbReference>
<dbReference type="Gene3D" id="3.40.50.720">
    <property type="entry name" value="NAD(P)-binding Rossmann-like Domain"/>
    <property type="match status" value="1"/>
</dbReference>
<dbReference type="PANTHER" id="PTHR46278">
    <property type="entry name" value="DEHYDROGENASE, PUTATIVE-RELATED"/>
    <property type="match status" value="1"/>
</dbReference>
<dbReference type="GO" id="GO:0016620">
    <property type="term" value="F:oxidoreductase activity, acting on the aldehyde or oxo group of donors, NAD or NADP as acceptor"/>
    <property type="evidence" value="ECO:0007669"/>
    <property type="project" value="InterPro"/>
</dbReference>
<dbReference type="SUPFAM" id="SSF51735">
    <property type="entry name" value="NAD(P)-binding Rossmann-fold domains"/>
    <property type="match status" value="1"/>
</dbReference>
<comment type="similarity">
    <text evidence="1">Belongs to the aspartate-semialdehyde dehydrogenase family.</text>
</comment>
<comment type="caution">
    <text evidence="3">The sequence shown here is derived from an EMBL/GenBank/DDBJ whole genome shotgun (WGS) entry which is preliminary data.</text>
</comment>
<dbReference type="AlphaFoldDB" id="A0AAQ1P5R3"/>
<dbReference type="InterPro" id="IPR036291">
    <property type="entry name" value="NAD(P)-bd_dom_sf"/>
</dbReference>
<reference evidence="3 4" key="1">
    <citation type="submission" date="2018-02" db="EMBL/GenBank/DDBJ databases">
        <authorList>
            <person name="Dubost A."/>
        </authorList>
    </citation>
    <scope>NUCLEOTIDE SEQUENCE [LARGE SCALE GENOMIC DNA]</scope>
    <source>
        <strain evidence="4">JV551A3</strain>
    </source>
</reference>
<dbReference type="PANTHER" id="PTHR46278:SF2">
    <property type="entry name" value="ASPARTATE-SEMIALDEHYDE DEHYDROGENASE"/>
    <property type="match status" value="1"/>
</dbReference>
<dbReference type="Proteomes" id="UP000294335">
    <property type="component" value="Unassembled WGS sequence"/>
</dbReference>
<dbReference type="GO" id="GO:0008652">
    <property type="term" value="P:amino acid biosynthetic process"/>
    <property type="evidence" value="ECO:0007669"/>
    <property type="project" value="InterPro"/>
</dbReference>
<dbReference type="CDD" id="cd18129">
    <property type="entry name" value="ASADH_C_USG1_like"/>
    <property type="match status" value="1"/>
</dbReference>
<evidence type="ECO:0000256" key="1">
    <source>
        <dbReference type="ARBA" id="ARBA00010584"/>
    </source>
</evidence>
<dbReference type="SUPFAM" id="SSF55347">
    <property type="entry name" value="Glyceraldehyde-3-phosphate dehydrogenase-like, C-terminal domain"/>
    <property type="match status" value="1"/>
</dbReference>